<evidence type="ECO:0000313" key="2">
    <source>
        <dbReference type="Proteomes" id="UP000002139"/>
    </source>
</evidence>
<dbReference type="RefSeq" id="WP_012240800.1">
    <property type="nucleotide sequence ID" value="NC_010162.1"/>
</dbReference>
<dbReference type="KEGG" id="scl:sce8191"/>
<gene>
    <name evidence="1" type="ordered locus">sce8191</name>
</gene>
<dbReference type="EMBL" id="AM746676">
    <property type="protein sequence ID" value="CAN98361.1"/>
    <property type="molecule type" value="Genomic_DNA"/>
</dbReference>
<dbReference type="InterPro" id="IPR047879">
    <property type="entry name" value="YjiT"/>
</dbReference>
<organism evidence="1 2">
    <name type="scientific">Sorangium cellulosum (strain So ce56)</name>
    <name type="common">Polyangium cellulosum (strain So ce56)</name>
    <dbReference type="NCBI Taxonomy" id="448385"/>
    <lineage>
        <taxon>Bacteria</taxon>
        <taxon>Pseudomonadati</taxon>
        <taxon>Myxococcota</taxon>
        <taxon>Polyangia</taxon>
        <taxon>Polyangiales</taxon>
        <taxon>Polyangiaceae</taxon>
        <taxon>Sorangium</taxon>
    </lineage>
</organism>
<dbReference type="Proteomes" id="UP000002139">
    <property type="component" value="Chromosome"/>
</dbReference>
<name>A9FMU1_SORC5</name>
<accession>A9FMU1</accession>
<protein>
    <submittedName>
        <fullName evidence="1">Uncharacterized protein</fullName>
    </submittedName>
</protein>
<sequence length="1152" mass="127271">MDRRPPAATRTAAAALRRAIAARSAVALDSRSPLYTYRCCDEDFTALEQLLCECAPARTLGDEEAACFCLYVAEWWRRRYTGGPWAWEPILRDAGHGGKPHAWREDVIHRGLRQWQRPLLRVGDRTGYIVTLACEGGLPLSLIQRQGAHLRRYFRALLRDARIFRDTPLRELAERNAYHLPASYRQPSVYELAAQLVKGVEKLQALAVGAADPVAHLDAHHPDWHNYIPLNAGNALAAALVRGLMDDIAAVEKEPQPIIAAETLLTASNGGLTITRTLRMPRIVRTHDVAVALERSWDTLPRTFELCVEEADGVLTPTALVSRASEGEQGAMHVEPLVGAFERTGSAARDVFRIIAVRRRDILAAAEVEGGAALGEVPWVFVRAGEDHGQEGRWRLAGTGAVALRTDAALLVLPPDAHARPDPGGDLSPRGRVHDVGWDAYEIRGRVRIDIGDGTRCVVSLAQSRDDAPEYHTRGSRLGHLLSPGDVWRGLPRLMERQAPDQPVRPISAAHLEWRPRSVGASWRRMDERCLGDVEVRYAPDGEQRFRARWTVLPATAEIRLIPGTNGHGELVLHGFGDCRVGAVPLSAAQQRGGNGELKLRFESSGPAPTSVRLYIDFGGHRSTAVDVPYPRREARFLARSGQDLPDEATIWVEQLVGVRAQVLDAQAGGRFYVEGVLQARDADPTKPLTVKEELLEVGPGRHELDLRALAGSIKALLSASQELDAKAKLTLQAHGGRQLAQRRLLVAHYDGALDRSAEELRLEPRSLARLGTTVESLRLEARPLEDPVAPAVQVPRIEAGRWRFVPPPDARGPWLITGWEGRLSRLRPLRVTLGDRPPVGARTPSAARTLSLREITYLSERSARLVAFRELIDQLARDPDASDWSALDALLDTLGVLPAATFEVMPRITEAPEAVALALLRCPSAVALESRWRGLETLPFPVWLVPVRVWIRATRRFHKSYHRACGGKDLDPMDMFAQTLRPFVDKAPVLAPVLGVVVDAMTLTFRGIPAPRDRPLWLASNPGGQRVLRERLEQCRQALLQEHAGSDSRSDPVWPTGNLPYAVASSALTRLRLWPETDGIAERKDVLSAPALAACATVDDTFRFSSHQQFELSRLRWFDPTWFDEAHALIASILLADTLSRNSGYLDDPYA</sequence>
<evidence type="ECO:0000313" key="1">
    <source>
        <dbReference type="EMBL" id="CAN98361.1"/>
    </source>
</evidence>
<dbReference type="NCBIfam" id="NF038336">
    <property type="entry name" value="YjiT_fam"/>
    <property type="match status" value="1"/>
</dbReference>
<dbReference type="AlphaFoldDB" id="A9FMU1"/>
<proteinExistence type="predicted"/>
<dbReference type="BioCyc" id="SCEL448385:SCE_RS41955-MONOMER"/>
<dbReference type="HOGENOM" id="CLU_274283_0_0_7"/>
<reference evidence="1 2" key="1">
    <citation type="journal article" date="2007" name="Nat. Biotechnol.">
        <title>Complete genome sequence of the myxobacterium Sorangium cellulosum.</title>
        <authorList>
            <person name="Schneiker S."/>
            <person name="Perlova O."/>
            <person name="Kaiser O."/>
            <person name="Gerth K."/>
            <person name="Alici A."/>
            <person name="Altmeyer M.O."/>
            <person name="Bartels D."/>
            <person name="Bekel T."/>
            <person name="Beyer S."/>
            <person name="Bode E."/>
            <person name="Bode H.B."/>
            <person name="Bolten C.J."/>
            <person name="Choudhuri J.V."/>
            <person name="Doss S."/>
            <person name="Elnakady Y.A."/>
            <person name="Frank B."/>
            <person name="Gaigalat L."/>
            <person name="Goesmann A."/>
            <person name="Groeger C."/>
            <person name="Gross F."/>
            <person name="Jelsbak L."/>
            <person name="Jelsbak L."/>
            <person name="Kalinowski J."/>
            <person name="Kegler C."/>
            <person name="Knauber T."/>
            <person name="Konietzny S."/>
            <person name="Kopp M."/>
            <person name="Krause L."/>
            <person name="Krug D."/>
            <person name="Linke B."/>
            <person name="Mahmud T."/>
            <person name="Martinez-Arias R."/>
            <person name="McHardy A.C."/>
            <person name="Merai M."/>
            <person name="Meyer F."/>
            <person name="Mormann S."/>
            <person name="Munoz-Dorado J."/>
            <person name="Perez J."/>
            <person name="Pradella S."/>
            <person name="Rachid S."/>
            <person name="Raddatz G."/>
            <person name="Rosenau F."/>
            <person name="Rueckert C."/>
            <person name="Sasse F."/>
            <person name="Scharfe M."/>
            <person name="Schuster S.C."/>
            <person name="Suen G."/>
            <person name="Treuner-Lange A."/>
            <person name="Velicer G.J."/>
            <person name="Vorholter F.-J."/>
            <person name="Weissman K.J."/>
            <person name="Welch R.D."/>
            <person name="Wenzel S.C."/>
            <person name="Whitworth D.E."/>
            <person name="Wilhelm S."/>
            <person name="Wittmann C."/>
            <person name="Bloecker H."/>
            <person name="Puehler A."/>
            <person name="Mueller R."/>
        </authorList>
    </citation>
    <scope>NUCLEOTIDE SEQUENCE [LARGE SCALE GENOMIC DNA]</scope>
    <source>
        <strain evidence="2">So ce56</strain>
    </source>
</reference>
<keyword evidence="2" id="KW-1185">Reference proteome</keyword>
<dbReference type="eggNOG" id="ENOG502Z8ER">
    <property type="taxonomic scope" value="Bacteria"/>
</dbReference>